<comment type="caution">
    <text evidence="3">The sequence shown here is derived from an EMBL/GenBank/DDBJ whole genome shotgun (WGS) entry which is preliminary data.</text>
</comment>
<accession>M3UFN5</accession>
<dbReference type="AlphaFoldDB" id="M3UFN5"/>
<dbReference type="Pfam" id="PF20789">
    <property type="entry name" value="4HBT_3C"/>
    <property type="match status" value="1"/>
</dbReference>
<protein>
    <recommendedName>
        <fullName evidence="5">Thioesterase family protein</fullName>
    </recommendedName>
</protein>
<sequence length="269" mass="28825">MTDQFTTLHRLLDGHSVDSERLRTVYGFGGLHGGILSAMLLGRMRRAVDASFRPVELTTQFIAPTREMPSVHVSVLRRGRRNAQVTATATAPDGSIVATADAVFTACADAPITHRLSPGPPSGVTPIESASPIVIDPQFMPLATAFEIRPATSTLPYTGGEDAELCAWIRLTGPAPEPQSRLLILADALAPSYAATLTVLAPIPTVRMAVHFAPTTQSIDDEWVLLRARTPHADDDGWLSESLDLWTPDGVHLASSTQLRIVRPTAPVA</sequence>
<dbReference type="OrthoDB" id="9135640at2"/>
<organism evidence="3 4">
    <name type="scientific">Gordonia malaquae NBRC 108250</name>
    <dbReference type="NCBI Taxonomy" id="1223542"/>
    <lineage>
        <taxon>Bacteria</taxon>
        <taxon>Bacillati</taxon>
        <taxon>Actinomycetota</taxon>
        <taxon>Actinomycetes</taxon>
        <taxon>Mycobacteriales</taxon>
        <taxon>Gordoniaceae</taxon>
        <taxon>Gordonia</taxon>
    </lineage>
</organism>
<evidence type="ECO:0000313" key="3">
    <source>
        <dbReference type="EMBL" id="GAC78010.1"/>
    </source>
</evidence>
<proteinExistence type="predicted"/>
<dbReference type="InterPro" id="IPR029069">
    <property type="entry name" value="HotDog_dom_sf"/>
</dbReference>
<feature type="domain" description="Acyl-CoA thioesterase-like C-terminal" evidence="2">
    <location>
        <begin position="138"/>
        <end position="261"/>
    </location>
</feature>
<gene>
    <name evidence="3" type="ORF">GM1_001_01350</name>
</gene>
<evidence type="ECO:0008006" key="5">
    <source>
        <dbReference type="Google" id="ProtNLM"/>
    </source>
</evidence>
<reference evidence="3 4" key="1">
    <citation type="submission" date="2013-02" db="EMBL/GenBank/DDBJ databases">
        <title>Whole genome shotgun sequence of Gordonia malaquae NBRC 108250.</title>
        <authorList>
            <person name="Yoshida I."/>
            <person name="Hosoyama A."/>
            <person name="Tsuchikane K."/>
            <person name="Ando Y."/>
            <person name="Baba S."/>
            <person name="Ohji S."/>
            <person name="Hamada M."/>
            <person name="Tamura T."/>
            <person name="Yamazoe A."/>
            <person name="Yamazaki S."/>
            <person name="Fujita N."/>
        </authorList>
    </citation>
    <scope>NUCLEOTIDE SEQUENCE [LARGE SCALE GENOMIC DNA]</scope>
    <source>
        <strain evidence="3 4">NBRC 108250</strain>
    </source>
</reference>
<dbReference type="InterPro" id="IPR049450">
    <property type="entry name" value="ACOT8-like_C"/>
</dbReference>
<dbReference type="InterPro" id="IPR042171">
    <property type="entry name" value="Acyl-CoA_hotdog"/>
</dbReference>
<dbReference type="STRING" id="410332.SAMN04488550_3400"/>
<evidence type="ECO:0000313" key="4">
    <source>
        <dbReference type="Proteomes" id="UP000035009"/>
    </source>
</evidence>
<dbReference type="CDD" id="cd03443">
    <property type="entry name" value="PaaI_thioesterase"/>
    <property type="match status" value="1"/>
</dbReference>
<dbReference type="SUPFAM" id="SSF54637">
    <property type="entry name" value="Thioesterase/thiol ester dehydrase-isomerase"/>
    <property type="match status" value="2"/>
</dbReference>
<dbReference type="Pfam" id="PF13622">
    <property type="entry name" value="4HBT_3"/>
    <property type="match status" value="1"/>
</dbReference>
<evidence type="ECO:0000259" key="2">
    <source>
        <dbReference type="Pfam" id="PF20789"/>
    </source>
</evidence>
<dbReference type="EMBL" id="BAOP01000001">
    <property type="protein sequence ID" value="GAC78010.1"/>
    <property type="molecule type" value="Genomic_DNA"/>
</dbReference>
<dbReference type="eggNOG" id="COG1946">
    <property type="taxonomic scope" value="Bacteria"/>
</dbReference>
<feature type="domain" description="Acyl-CoA thioesterase-like N-terminal HotDog" evidence="1">
    <location>
        <begin position="29"/>
        <end position="104"/>
    </location>
</feature>
<dbReference type="RefSeq" id="WP_008375813.1">
    <property type="nucleotide sequence ID" value="NZ_BAOP01000001.1"/>
</dbReference>
<dbReference type="InterPro" id="IPR049449">
    <property type="entry name" value="TesB_ACOT8-like_N"/>
</dbReference>
<name>M3UFN5_GORML</name>
<dbReference type="Gene3D" id="2.40.160.210">
    <property type="entry name" value="Acyl-CoA thioesterase, double hotdog domain"/>
    <property type="match status" value="1"/>
</dbReference>
<evidence type="ECO:0000259" key="1">
    <source>
        <dbReference type="Pfam" id="PF13622"/>
    </source>
</evidence>
<keyword evidence="4" id="KW-1185">Reference proteome</keyword>
<dbReference type="Proteomes" id="UP000035009">
    <property type="component" value="Unassembled WGS sequence"/>
</dbReference>